<dbReference type="PANTHER" id="PTHR32063:SF33">
    <property type="entry name" value="RND SUPERFAMILY EFFLUX PUMP PERMEASE COMPONENT"/>
    <property type="match status" value="1"/>
</dbReference>
<gene>
    <name evidence="3" type="primary">cusA</name>
    <name evidence="3" type="ORF">Pan189_42940</name>
</gene>
<dbReference type="KEGG" id="svp:Pan189_42940"/>
<dbReference type="OrthoDB" id="9806532at2"/>
<feature type="transmembrane region" description="Helical" evidence="2">
    <location>
        <begin position="599"/>
        <end position="625"/>
    </location>
</feature>
<feature type="transmembrane region" description="Helical" evidence="2">
    <location>
        <begin position="439"/>
        <end position="461"/>
    </location>
</feature>
<feature type="transmembrane region" description="Helical" evidence="2">
    <location>
        <begin position="502"/>
        <end position="523"/>
    </location>
</feature>
<evidence type="ECO:0000313" key="4">
    <source>
        <dbReference type="Proteomes" id="UP000317318"/>
    </source>
</evidence>
<protein>
    <submittedName>
        <fullName evidence="3">Cation efflux system protein CusA</fullName>
    </submittedName>
</protein>
<dbReference type="SUPFAM" id="SSF82866">
    <property type="entry name" value="Multidrug efflux transporter AcrB transmembrane domain"/>
    <property type="match status" value="2"/>
</dbReference>
<dbReference type="Gene3D" id="3.30.70.1320">
    <property type="entry name" value="Multidrug efflux transporter AcrB pore domain like"/>
    <property type="match status" value="1"/>
</dbReference>
<keyword evidence="2" id="KW-0472">Membrane</keyword>
<dbReference type="InterPro" id="IPR027463">
    <property type="entry name" value="AcrB_DN_DC_subdom"/>
</dbReference>
<organism evidence="3 4">
    <name type="scientific">Stratiformator vulcanicus</name>
    <dbReference type="NCBI Taxonomy" id="2527980"/>
    <lineage>
        <taxon>Bacteria</taxon>
        <taxon>Pseudomonadati</taxon>
        <taxon>Planctomycetota</taxon>
        <taxon>Planctomycetia</taxon>
        <taxon>Planctomycetales</taxon>
        <taxon>Planctomycetaceae</taxon>
        <taxon>Stratiformator</taxon>
    </lineage>
</organism>
<dbReference type="Gene3D" id="3.30.70.1440">
    <property type="entry name" value="Multidrug efflux transporter AcrB pore domain"/>
    <property type="match status" value="1"/>
</dbReference>
<feature type="region of interest" description="Disordered" evidence="1">
    <location>
        <begin position="1119"/>
        <end position="1142"/>
    </location>
</feature>
<feature type="transmembrane region" description="Helical" evidence="2">
    <location>
        <begin position="467"/>
        <end position="490"/>
    </location>
</feature>
<dbReference type="GO" id="GO:0005886">
    <property type="term" value="C:plasma membrane"/>
    <property type="evidence" value="ECO:0007669"/>
    <property type="project" value="TreeGrafter"/>
</dbReference>
<dbReference type="InterPro" id="IPR001036">
    <property type="entry name" value="Acrflvin-R"/>
</dbReference>
<keyword evidence="4" id="KW-1185">Reference proteome</keyword>
<keyword evidence="2" id="KW-0812">Transmembrane</keyword>
<dbReference type="SUPFAM" id="SSF82693">
    <property type="entry name" value="Multidrug efflux transporter AcrB pore domain, PN1, PN2, PC1 and PC2 subdomains"/>
    <property type="match status" value="2"/>
</dbReference>
<name>A0A517R7P6_9PLAN</name>
<reference evidence="3 4" key="1">
    <citation type="submission" date="2019-02" db="EMBL/GenBank/DDBJ databases">
        <title>Deep-cultivation of Planctomycetes and their phenomic and genomic characterization uncovers novel biology.</title>
        <authorList>
            <person name="Wiegand S."/>
            <person name="Jogler M."/>
            <person name="Boedeker C."/>
            <person name="Pinto D."/>
            <person name="Vollmers J."/>
            <person name="Rivas-Marin E."/>
            <person name="Kohn T."/>
            <person name="Peeters S.H."/>
            <person name="Heuer A."/>
            <person name="Rast P."/>
            <person name="Oberbeckmann S."/>
            <person name="Bunk B."/>
            <person name="Jeske O."/>
            <person name="Meyerdierks A."/>
            <person name="Storesund J.E."/>
            <person name="Kallscheuer N."/>
            <person name="Luecker S."/>
            <person name="Lage O.M."/>
            <person name="Pohl T."/>
            <person name="Merkel B.J."/>
            <person name="Hornburger P."/>
            <person name="Mueller R.-W."/>
            <person name="Bruemmer F."/>
            <person name="Labrenz M."/>
            <person name="Spormann A.M."/>
            <person name="Op den Camp H."/>
            <person name="Overmann J."/>
            <person name="Amann R."/>
            <person name="Jetten M.S.M."/>
            <person name="Mascher T."/>
            <person name="Medema M.H."/>
            <person name="Devos D.P."/>
            <person name="Kaster A.-K."/>
            <person name="Ovreas L."/>
            <person name="Rohde M."/>
            <person name="Galperin M.Y."/>
            <person name="Jogler C."/>
        </authorList>
    </citation>
    <scope>NUCLEOTIDE SEQUENCE [LARGE SCALE GENOMIC DNA]</scope>
    <source>
        <strain evidence="3 4">Pan189</strain>
    </source>
</reference>
<feature type="transmembrane region" description="Helical" evidence="2">
    <location>
        <begin position="975"/>
        <end position="995"/>
    </location>
</feature>
<dbReference type="Pfam" id="PF00873">
    <property type="entry name" value="ACR_tran"/>
    <property type="match status" value="2"/>
</dbReference>
<dbReference type="Proteomes" id="UP000317318">
    <property type="component" value="Chromosome"/>
</dbReference>
<keyword evidence="2" id="KW-1133">Transmembrane helix</keyword>
<feature type="transmembrane region" description="Helical" evidence="2">
    <location>
        <begin position="535"/>
        <end position="561"/>
    </location>
</feature>
<dbReference type="Gene3D" id="1.20.1640.10">
    <property type="entry name" value="Multidrug efflux transporter AcrB transmembrane domain"/>
    <property type="match status" value="2"/>
</dbReference>
<dbReference type="GO" id="GO:0042910">
    <property type="term" value="F:xenobiotic transmembrane transporter activity"/>
    <property type="evidence" value="ECO:0007669"/>
    <property type="project" value="TreeGrafter"/>
</dbReference>
<feature type="transmembrane region" description="Helical" evidence="2">
    <location>
        <begin position="949"/>
        <end position="968"/>
    </location>
</feature>
<feature type="transmembrane region" description="Helical" evidence="2">
    <location>
        <begin position="1078"/>
        <end position="1104"/>
    </location>
</feature>
<dbReference type="Gene3D" id="3.30.2090.10">
    <property type="entry name" value="Multidrug efflux transporter AcrB TolC docking domain, DN and DC subdomains"/>
    <property type="match status" value="2"/>
</dbReference>
<accession>A0A517R7P6</accession>
<evidence type="ECO:0000256" key="1">
    <source>
        <dbReference type="SAM" id="MobiDB-lite"/>
    </source>
</evidence>
<evidence type="ECO:0000313" key="3">
    <source>
        <dbReference type="EMBL" id="QDT39882.1"/>
    </source>
</evidence>
<dbReference type="EMBL" id="CP036268">
    <property type="protein sequence ID" value="QDT39882.1"/>
    <property type="molecule type" value="Genomic_DNA"/>
</dbReference>
<feature type="transmembrane region" description="Helical" evidence="2">
    <location>
        <begin position="394"/>
        <end position="419"/>
    </location>
</feature>
<dbReference type="Gene3D" id="3.30.70.1430">
    <property type="entry name" value="Multidrug efflux transporter AcrB pore domain"/>
    <property type="match status" value="2"/>
</dbReference>
<sequence length="1142" mass="125209">MKSLVTWALRNTPAMNTLLVALLAVGALSMFTLRREVFPEFELEVVVITVPYPGADPDEISESICEKIEESVSGIEYVKEMTSIAQVGLGSVVLELDADVPNVQKVLNEVRSEVDQVATFFPELAEDHEVKQLTLREAAIRVGVLAPDTKLGDDATERLEAELVLRELSEQVRDELVQLDAVSQANVQGAKAYQIDVQISEDMLRRYGLSLTQVATIIRDENVKLPGGTLKNPSQDVLLKGDNRRKVGEEIEELPLVSDPGGTVLTVGDLAVVKDGFVDTTSETYINGRRGMIISVDRTKDEDLLKMVAEVNKFVAGRSMPAGYELITMDDRSVDVEDRIELLVRNGLQGLLLVFIALAVFLELRLAFWVALGIPISIFGSCIILFYGDQTLNMLSLFAFLMGLGILVDDAIVVGENIYAHREMGKSYWQAAIDGTAEVFASVVAAISTTMIALAPMFFVSGVMGKFIAVLPLALMACLLISLFESLFILPCHLSHEAKKPWWGKIPPVLRYVLGAFVVLLIVEGSRRIFLGQDVGLLVQIIGTAVLLGLVYVVFALLGVLDFAFKLDKVVTPRADGALDSFISRVYEPMLRWMLFRPFTSVAGAITLLLGTCGFVAAGFTPFIIFPKLDSPIVQATVKFPDGTPADATRKATKLLEQSLFEVSQRYAVDGKEPVKVARRFVGYLIANDTTGQQSQSDGTHLGQVFVELIDTAERDVSSQELVTEWRKASPEIPGIDSLTFESPSFGPAAKSIEFKILADRSALESQAEVVEKIKEKLATYEGVFDVADDDQPGKAEFSVTVKPDALALGVSQAELTQSLRAAYFGEEVQRVQRGRHEVKIMVRQPTEDRKSLADFERVRVRTQDDGVQRPITELADIEIGRGPSEIQRLDQQRSITISADVDEAVGNAANIVADLRAEFMPGIYKEYPGISVRWKGQAEQQQESFESLLFGLLVALAIMYVLLTLEFKSYLQPAIIMAIVPFGIVGAIWGHAFMGLPVTLFSLFGIVALTGVVVNDSIVLIDFINHRISGGMKLEEALIEAGRRRFRPVMLTSLTTVCGLLPMLTERSFQAQILIPMAVSLSFGLMLATVLVVYLVPVIYLLYGKLVDVEHHRGIFSGDPDEEEVPASDKDLAAPIFAGSS</sequence>
<proteinExistence type="predicted"/>
<dbReference type="PRINTS" id="PR00702">
    <property type="entry name" value="ACRIFLAVINRP"/>
</dbReference>
<dbReference type="PANTHER" id="PTHR32063">
    <property type="match status" value="1"/>
</dbReference>
<dbReference type="SUPFAM" id="SSF82714">
    <property type="entry name" value="Multidrug efflux transporter AcrB TolC docking domain, DN and DC subdomains"/>
    <property type="match status" value="2"/>
</dbReference>
<feature type="transmembrane region" description="Helical" evidence="2">
    <location>
        <begin position="1001"/>
        <end position="1026"/>
    </location>
</feature>
<evidence type="ECO:0000256" key="2">
    <source>
        <dbReference type="SAM" id="Phobius"/>
    </source>
</evidence>
<feature type="transmembrane region" description="Helical" evidence="2">
    <location>
        <begin position="368"/>
        <end position="388"/>
    </location>
</feature>
<dbReference type="AlphaFoldDB" id="A0A517R7P6"/>